<keyword evidence="2" id="KW-1185">Reference proteome</keyword>
<dbReference type="GeneID" id="92088523"/>
<dbReference type="Proteomes" id="UP001480595">
    <property type="component" value="Unassembled WGS sequence"/>
</dbReference>
<dbReference type="EMBL" id="JAQQWL010000004">
    <property type="protein sequence ID" value="KAK8076779.1"/>
    <property type="molecule type" value="Genomic_DNA"/>
</dbReference>
<comment type="caution">
    <text evidence="1">The sequence shown here is derived from an EMBL/GenBank/DDBJ whole genome shotgun (WGS) entry which is preliminary data.</text>
</comment>
<protein>
    <submittedName>
        <fullName evidence="1">Uncharacterized protein</fullName>
    </submittedName>
</protein>
<evidence type="ECO:0000313" key="2">
    <source>
        <dbReference type="Proteomes" id="UP001480595"/>
    </source>
</evidence>
<accession>A0ABR1VZV3</accession>
<sequence>MLQQSRLELTARHRYDMIGQVSSTVDIVTISPDEASSQSHIQMTFVDHVLEDFIGGAYVCALHQPVSNTLRSLASGAGEEVTEDSGVGLIMLGPLL</sequence>
<proteinExistence type="predicted"/>
<reference evidence="1 2" key="1">
    <citation type="submission" date="2023-01" db="EMBL/GenBank/DDBJ databases">
        <title>Analysis of 21 Apiospora genomes using comparative genomics revels a genus with tremendous synthesis potential of carbohydrate active enzymes and secondary metabolites.</title>
        <authorList>
            <person name="Sorensen T."/>
        </authorList>
    </citation>
    <scope>NUCLEOTIDE SEQUENCE [LARGE SCALE GENOMIC DNA]</scope>
    <source>
        <strain evidence="1 2">CBS 135458</strain>
    </source>
</reference>
<name>A0ABR1VZV3_9PEZI</name>
<organism evidence="1 2">
    <name type="scientific">Apiospora phragmitis</name>
    <dbReference type="NCBI Taxonomy" id="2905665"/>
    <lineage>
        <taxon>Eukaryota</taxon>
        <taxon>Fungi</taxon>
        <taxon>Dikarya</taxon>
        <taxon>Ascomycota</taxon>
        <taxon>Pezizomycotina</taxon>
        <taxon>Sordariomycetes</taxon>
        <taxon>Xylariomycetidae</taxon>
        <taxon>Amphisphaeriales</taxon>
        <taxon>Apiosporaceae</taxon>
        <taxon>Apiospora</taxon>
    </lineage>
</organism>
<evidence type="ECO:0000313" key="1">
    <source>
        <dbReference type="EMBL" id="KAK8076779.1"/>
    </source>
</evidence>
<dbReference type="RefSeq" id="XP_066719738.1">
    <property type="nucleotide sequence ID" value="XM_066855460.1"/>
</dbReference>
<gene>
    <name evidence="1" type="ORF">PG994_004051</name>
</gene>